<proteinExistence type="predicted"/>
<protein>
    <submittedName>
        <fullName evidence="3">Phosphatase PAP2 family protein</fullName>
    </submittedName>
</protein>
<evidence type="ECO:0000313" key="4">
    <source>
        <dbReference type="Proteomes" id="UP001199919"/>
    </source>
</evidence>
<evidence type="ECO:0000313" key="3">
    <source>
        <dbReference type="EMBL" id="MCD8741424.1"/>
    </source>
</evidence>
<dbReference type="SUPFAM" id="SSF48317">
    <property type="entry name" value="Acid phosphatase/Vanadium-dependent haloperoxidase"/>
    <property type="match status" value="1"/>
</dbReference>
<dbReference type="SMART" id="SM00014">
    <property type="entry name" value="acidPPc"/>
    <property type="match status" value="1"/>
</dbReference>
<evidence type="ECO:0000256" key="1">
    <source>
        <dbReference type="SAM" id="Phobius"/>
    </source>
</evidence>
<dbReference type="PANTHER" id="PTHR14969">
    <property type="entry name" value="SPHINGOSINE-1-PHOSPHATE PHOSPHOHYDROLASE"/>
    <property type="match status" value="1"/>
</dbReference>
<dbReference type="RefSeq" id="WP_232177925.1">
    <property type="nucleotide sequence ID" value="NZ_JAJPWV010000003.1"/>
</dbReference>
<comment type="caution">
    <text evidence="3">The sequence shown here is derived from an EMBL/GenBank/DDBJ whole genome shotgun (WGS) entry which is preliminary data.</text>
</comment>
<dbReference type="Gene3D" id="1.20.144.10">
    <property type="entry name" value="Phosphatidic acid phosphatase type 2/haloperoxidase"/>
    <property type="match status" value="1"/>
</dbReference>
<feature type="transmembrane region" description="Helical" evidence="1">
    <location>
        <begin position="127"/>
        <end position="148"/>
    </location>
</feature>
<evidence type="ECO:0000259" key="2">
    <source>
        <dbReference type="SMART" id="SM00014"/>
    </source>
</evidence>
<dbReference type="Pfam" id="PF01569">
    <property type="entry name" value="PAP2"/>
    <property type="match status" value="1"/>
</dbReference>
<dbReference type="InterPro" id="IPR036938">
    <property type="entry name" value="PAP2/HPO_sf"/>
</dbReference>
<feature type="transmembrane region" description="Helical" evidence="1">
    <location>
        <begin position="187"/>
        <end position="206"/>
    </location>
</feature>
<dbReference type="Proteomes" id="UP001199919">
    <property type="component" value="Unassembled WGS sequence"/>
</dbReference>
<dbReference type="PANTHER" id="PTHR14969:SF13">
    <property type="entry name" value="AT30094P"/>
    <property type="match status" value="1"/>
</dbReference>
<feature type="transmembrane region" description="Helical" evidence="1">
    <location>
        <begin position="155"/>
        <end position="175"/>
    </location>
</feature>
<keyword evidence="1" id="KW-0812">Transmembrane</keyword>
<feature type="transmembrane region" description="Helical" evidence="1">
    <location>
        <begin position="62"/>
        <end position="81"/>
    </location>
</feature>
<dbReference type="CDD" id="cd03392">
    <property type="entry name" value="PAP2_like_2"/>
    <property type="match status" value="1"/>
</dbReference>
<feature type="transmembrane region" description="Helical" evidence="1">
    <location>
        <begin position="7"/>
        <end position="30"/>
    </location>
</feature>
<keyword evidence="1" id="KW-0472">Membrane</keyword>
<keyword evidence="4" id="KW-1185">Reference proteome</keyword>
<dbReference type="EMBL" id="JAJPWV010000003">
    <property type="protein sequence ID" value="MCD8741424.1"/>
    <property type="molecule type" value="Genomic_DNA"/>
</dbReference>
<dbReference type="InterPro" id="IPR000326">
    <property type="entry name" value="PAP2/HPO"/>
</dbReference>
<keyword evidence="1" id="KW-1133">Transmembrane helix</keyword>
<name>A0ABS8U2T9_9SPHI</name>
<reference evidence="3 4" key="1">
    <citation type="submission" date="2021-12" db="EMBL/GenBank/DDBJ databases">
        <title>Mucilaginibacter roseus genome.</title>
        <authorList>
            <person name="Ferreira J.R."/>
            <person name="Newman J.D."/>
        </authorList>
    </citation>
    <scope>NUCLEOTIDE SEQUENCE [LARGE SCALE GENOMIC DNA]</scope>
    <source>
        <strain evidence="3 4">LMG 28454</strain>
    </source>
</reference>
<feature type="domain" description="Phosphatidic acid phosphatase type 2/haloperoxidase" evidence="2">
    <location>
        <begin position="84"/>
        <end position="202"/>
    </location>
</feature>
<gene>
    <name evidence="3" type="ORF">LT679_12480</name>
</gene>
<sequence length="213" mass="24250">MLERRTRILTFTLIGLIAGFVVLSVFVSYFPESHIDLEFSEKVQKYRMPMLDVLMKLVSYPGYAWISVTMTAIIAVLFLAFKYKKEALFTMLTLLSGVVSTIIKAAVNRARPSKDIVQVIEKTVQQSFPSGHTQFYVVFFGFMVIVMLTKRSLPAVLRIPVIVISLAFIFIIPFSRVYLGAHWFTDVLGGFLSGLICLWVLAWFYLRKRGDAV</sequence>
<organism evidence="3 4">
    <name type="scientific">Mucilaginibacter roseus</name>
    <dbReference type="NCBI Taxonomy" id="1528868"/>
    <lineage>
        <taxon>Bacteria</taxon>
        <taxon>Pseudomonadati</taxon>
        <taxon>Bacteroidota</taxon>
        <taxon>Sphingobacteriia</taxon>
        <taxon>Sphingobacteriales</taxon>
        <taxon>Sphingobacteriaceae</taxon>
        <taxon>Mucilaginibacter</taxon>
    </lineage>
</organism>
<feature type="transmembrane region" description="Helical" evidence="1">
    <location>
        <begin position="88"/>
        <end position="107"/>
    </location>
</feature>
<accession>A0ABS8U2T9</accession>